<dbReference type="SMART" id="SM01383">
    <property type="entry name" value="Ribosomal_L2"/>
    <property type="match status" value="1"/>
</dbReference>
<feature type="domain" description="Large ribosomal subunit protein uL2 RNA-binding" evidence="2">
    <location>
        <begin position="21"/>
        <end position="94"/>
    </location>
</feature>
<organism evidence="3 4">
    <name type="scientific">Brassica carinata</name>
    <name type="common">Ethiopian mustard</name>
    <name type="synonym">Abyssinian cabbage</name>
    <dbReference type="NCBI Taxonomy" id="52824"/>
    <lineage>
        <taxon>Eukaryota</taxon>
        <taxon>Viridiplantae</taxon>
        <taxon>Streptophyta</taxon>
        <taxon>Embryophyta</taxon>
        <taxon>Tracheophyta</taxon>
        <taxon>Spermatophyta</taxon>
        <taxon>Magnoliopsida</taxon>
        <taxon>eudicotyledons</taxon>
        <taxon>Gunneridae</taxon>
        <taxon>Pentapetalae</taxon>
        <taxon>rosids</taxon>
        <taxon>malvids</taxon>
        <taxon>Brassicales</taxon>
        <taxon>Brassicaceae</taxon>
        <taxon>Brassiceae</taxon>
        <taxon>Brassica</taxon>
    </lineage>
</organism>
<dbReference type="Gene3D" id="2.40.50.140">
    <property type="entry name" value="Nucleic acid-binding proteins"/>
    <property type="match status" value="1"/>
</dbReference>
<sequence length="575" mass="63361">MRPGRARALRQFTLSTGKSAGRNFSGRYGFHRGVARRLLRRIDLKRSTSSMGIVESIEYDPNRSSQIAPVRWIKGLPEKMNTIEELAPRKILESTTNTISGLFCSLSCREGGSKKGSLLLSWTDGAYVVVGLPTECLLWRRKHKTLVKDVFFSAFSSPMAKRETASLAFASSFGFPRIAVAGVPTAFLAPNETESERKARSLFARSEVENDSILWAHRIKGKAGLSWQSFRRQDTLGLVGAAGHNKSKLKTDQGSLPAAEVSEATQSSPGFRAKGSQGGASGRMLGLLRWKRDRRLLWRTKDEIQSIPPFKWFLLLLVPVPNSSPVAPNVWHFPCRGCNINKFAMIKLQPKIYDHIMLTVPVIVICLPEPRGLSLETFTNNHRFLMFFPLLTAALSTPPDNWCQIAAGVQNQLGLTSEERLMLANLRVRAARRTVIIDFDGSDPRESGGELLVLEWESRAPKSRVILLEIGPVVTSLAGSSIRNGPVSLNPATGLSPAISSMVRLLVICLTHASEVRGAAKPGSVYFAGFSSSFAEEARFLQELKTKSFGGLKKLINSLMRAPHSNVMLRASLTF</sequence>
<dbReference type="AlphaFoldDB" id="A0A8X7UBA2"/>
<accession>A0A8X7UBA2</accession>
<dbReference type="InterPro" id="IPR022666">
    <property type="entry name" value="Ribosomal_uL2_RNA-bd_dom"/>
</dbReference>
<keyword evidence="4" id="KW-1185">Reference proteome</keyword>
<reference evidence="3 4" key="1">
    <citation type="submission" date="2020-02" db="EMBL/GenBank/DDBJ databases">
        <authorList>
            <person name="Ma Q."/>
            <person name="Huang Y."/>
            <person name="Song X."/>
            <person name="Pei D."/>
        </authorList>
    </citation>
    <scope>NUCLEOTIDE SEQUENCE [LARGE SCALE GENOMIC DNA]</scope>
    <source>
        <strain evidence="3">Sxm20200214</strain>
        <tissue evidence="3">Leaf</tissue>
    </source>
</reference>
<dbReference type="SUPFAM" id="SSF50249">
    <property type="entry name" value="Nucleic acid-binding proteins"/>
    <property type="match status" value="1"/>
</dbReference>
<dbReference type="InterPro" id="IPR012340">
    <property type="entry name" value="NA-bd_OB-fold"/>
</dbReference>
<dbReference type="EMBL" id="JAAMPC010000013">
    <property type="protein sequence ID" value="KAG2269796.1"/>
    <property type="molecule type" value="Genomic_DNA"/>
</dbReference>
<proteinExistence type="predicted"/>
<evidence type="ECO:0000313" key="4">
    <source>
        <dbReference type="Proteomes" id="UP000886595"/>
    </source>
</evidence>
<gene>
    <name evidence="3" type="ORF">Bca52824_064351</name>
</gene>
<evidence type="ECO:0000256" key="1">
    <source>
        <dbReference type="SAM" id="MobiDB-lite"/>
    </source>
</evidence>
<dbReference type="GO" id="GO:0003735">
    <property type="term" value="F:structural constituent of ribosome"/>
    <property type="evidence" value="ECO:0007669"/>
    <property type="project" value="InterPro"/>
</dbReference>
<dbReference type="Pfam" id="PF00181">
    <property type="entry name" value="Ribosomal_L2_N"/>
    <property type="match status" value="1"/>
</dbReference>
<dbReference type="OrthoDB" id="10267824at2759"/>
<dbReference type="GO" id="GO:0005840">
    <property type="term" value="C:ribosome"/>
    <property type="evidence" value="ECO:0007669"/>
    <property type="project" value="InterPro"/>
</dbReference>
<dbReference type="GO" id="GO:0006412">
    <property type="term" value="P:translation"/>
    <property type="evidence" value="ECO:0007669"/>
    <property type="project" value="InterPro"/>
</dbReference>
<comment type="caution">
    <text evidence="3">The sequence shown here is derived from an EMBL/GenBank/DDBJ whole genome shotgun (WGS) entry which is preliminary data.</text>
</comment>
<protein>
    <recommendedName>
        <fullName evidence="2">Large ribosomal subunit protein uL2 RNA-binding domain-containing protein</fullName>
    </recommendedName>
</protein>
<feature type="region of interest" description="Disordered" evidence="1">
    <location>
        <begin position="246"/>
        <end position="279"/>
    </location>
</feature>
<dbReference type="Proteomes" id="UP000886595">
    <property type="component" value="Unassembled WGS sequence"/>
</dbReference>
<evidence type="ECO:0000259" key="2">
    <source>
        <dbReference type="SMART" id="SM01383"/>
    </source>
</evidence>
<name>A0A8X7UBA2_BRACI</name>
<evidence type="ECO:0000313" key="3">
    <source>
        <dbReference type="EMBL" id="KAG2269796.1"/>
    </source>
</evidence>